<gene>
    <name evidence="1" type="ORF">H9S92_14945</name>
</gene>
<evidence type="ECO:0000313" key="2">
    <source>
        <dbReference type="Proteomes" id="UP000650081"/>
    </source>
</evidence>
<dbReference type="Gene3D" id="3.30.420.250">
    <property type="match status" value="1"/>
</dbReference>
<organism evidence="1 2">
    <name type="scientific">Neolewinella lacunae</name>
    <dbReference type="NCBI Taxonomy" id="1517758"/>
    <lineage>
        <taxon>Bacteria</taxon>
        <taxon>Pseudomonadati</taxon>
        <taxon>Bacteroidota</taxon>
        <taxon>Saprospiria</taxon>
        <taxon>Saprospirales</taxon>
        <taxon>Lewinellaceae</taxon>
        <taxon>Neolewinella</taxon>
    </lineage>
</organism>
<dbReference type="AlphaFoldDB" id="A0A923PRL8"/>
<dbReference type="CDD" id="cd24013">
    <property type="entry name" value="ASKHA_ATPase_BT3980-like"/>
    <property type="match status" value="1"/>
</dbReference>
<evidence type="ECO:0000313" key="1">
    <source>
        <dbReference type="EMBL" id="MBC6995467.1"/>
    </source>
</evidence>
<dbReference type="EMBL" id="JACSIT010000138">
    <property type="protein sequence ID" value="MBC6995467.1"/>
    <property type="molecule type" value="Genomic_DNA"/>
</dbReference>
<proteinExistence type="predicted"/>
<dbReference type="Gene3D" id="3.30.420.260">
    <property type="match status" value="1"/>
</dbReference>
<comment type="caution">
    <text evidence="1">The sequence shown here is derived from an EMBL/GenBank/DDBJ whole genome shotgun (WGS) entry which is preliminary data.</text>
</comment>
<accession>A0A923PRL8</accession>
<protein>
    <submittedName>
        <fullName evidence="1">DUF3822 family protein</fullName>
    </submittedName>
</protein>
<dbReference type="Pfam" id="PF12864">
    <property type="entry name" value="DUF3822"/>
    <property type="match status" value="1"/>
</dbReference>
<dbReference type="Proteomes" id="UP000650081">
    <property type="component" value="Unassembled WGS sequence"/>
</dbReference>
<dbReference type="InterPro" id="IPR024213">
    <property type="entry name" value="DUF3822"/>
</dbReference>
<reference evidence="1" key="1">
    <citation type="submission" date="2020-08" db="EMBL/GenBank/DDBJ databases">
        <title>Lewinella bacteria from marine environments.</title>
        <authorList>
            <person name="Zhong Y."/>
        </authorList>
    </citation>
    <scope>NUCLEOTIDE SEQUENCE</scope>
    <source>
        <strain evidence="1">KCTC 42187</strain>
    </source>
</reference>
<name>A0A923PRL8_9BACT</name>
<sequence length="282" mass="32022">MAVSNYHLTAAAFKPESAHKYELSILTGMDSFAYVIRDRSRNELLAYSSLTLSPAELAAWPESFNRLVQADDKLRALRYGSCILGWESERLTVVPDELYQPGQASKYLEHLTVLGLNDAVREERFNELEGHLLFASPKDRIEAVERRLHPLRTHHVAGGLLTAWSLRSQRLGHQSVSVALRGNKLFVAAQQNGKLLFFNTFTYASSQDALYFLLLAYQQCGWSPARVPLYLCGEITDHSELYRQFYRYIEDLRFCEYGAPPATPPELASLPSHLYFELLCLG</sequence>
<dbReference type="RefSeq" id="WP_187467502.1">
    <property type="nucleotide sequence ID" value="NZ_JACSIT010000138.1"/>
</dbReference>
<keyword evidence="2" id="KW-1185">Reference proteome</keyword>